<comment type="caution">
    <text evidence="1">The sequence shown here is derived from an EMBL/GenBank/DDBJ whole genome shotgun (WGS) entry which is preliminary data.</text>
</comment>
<protein>
    <submittedName>
        <fullName evidence="1">Uncharacterized protein</fullName>
    </submittedName>
</protein>
<gene>
    <name evidence="1" type="ORF">NMK71_09810</name>
</gene>
<dbReference type="EMBL" id="JANCMU010000006">
    <property type="protein sequence ID" value="MDG4946712.1"/>
    <property type="molecule type" value="Genomic_DNA"/>
</dbReference>
<keyword evidence="2" id="KW-1185">Reference proteome</keyword>
<sequence length="136" mass="15925">MRNFWIIGILFTALTLWSCNDDDAKSSFHYVGRGIDSISMPDTAMLNQRVEIKTYTKLYEGCENFQTHGYDIVGNERTVTAWFVRFDNSECGEETVISPSFYFMPQSTGWYNFRFWAGVDEETNEDVFLTKDIYIR</sequence>
<accession>A0A9X4N0R5</accession>
<name>A0A9X4N0R5_9FLAO</name>
<dbReference type="AlphaFoldDB" id="A0A9X4N0R5"/>
<reference evidence="1" key="1">
    <citation type="submission" date="2022-07" db="EMBL/GenBank/DDBJ databases">
        <title>Description and genome-wide analysis of Profundicola chukchiensis gen. nov., sp. nov., marine bacteria isolated from bottom sediments of the Chukchi Sea.</title>
        <authorList>
            <person name="Romanenko L."/>
            <person name="Otstavnykh N."/>
            <person name="Kurilenko V."/>
            <person name="Eremeev V."/>
            <person name="Velansky P."/>
            <person name="Mikhailov V."/>
            <person name="Isaeva M."/>
        </authorList>
    </citation>
    <scope>NUCLEOTIDE SEQUENCE</scope>
    <source>
        <strain evidence="1">KMM 9713</strain>
    </source>
</reference>
<dbReference type="Proteomes" id="UP001152599">
    <property type="component" value="Unassembled WGS sequence"/>
</dbReference>
<proteinExistence type="predicted"/>
<dbReference type="RefSeq" id="WP_304416189.1">
    <property type="nucleotide sequence ID" value="NZ_JANAIE010000002.1"/>
</dbReference>
<evidence type="ECO:0000313" key="1">
    <source>
        <dbReference type="EMBL" id="MDG4946712.1"/>
    </source>
</evidence>
<evidence type="ECO:0000313" key="2">
    <source>
        <dbReference type="Proteomes" id="UP001152599"/>
    </source>
</evidence>
<organism evidence="1 2">
    <name type="scientific">Profundicola chukchiensis</name>
    <dbReference type="NCBI Taxonomy" id="2961959"/>
    <lineage>
        <taxon>Bacteria</taxon>
        <taxon>Pseudomonadati</taxon>
        <taxon>Bacteroidota</taxon>
        <taxon>Flavobacteriia</taxon>
        <taxon>Flavobacteriales</taxon>
        <taxon>Weeksellaceae</taxon>
        <taxon>Profundicola</taxon>
    </lineage>
</organism>